<sequence>MKLSTPALLASLLLTAGGANAAALTVTFDNPIFGYFSGAASDTVRVSYPGHTEVSVMAGRFSGTASQLEGVGPSIFIDSVGKLFMYCYDLYENIDGGQVVRYAINFNGPAQRTLDFLGAVNYVLNGDSNDWTDPYAWARPLTGLQGAAVQLGIWESLYETRDKWNLASGDFSVRINDLERETKDWVQKFFDAIPLADSLDKRYVMTFEAPGAQDMITADPPASVPEPASLALLATGLAGLGLGRRRRAA</sequence>
<name>A0ABW1ASR9_9RHOO</name>
<evidence type="ECO:0000256" key="1">
    <source>
        <dbReference type="SAM" id="SignalP"/>
    </source>
</evidence>
<feature type="signal peptide" evidence="1">
    <location>
        <begin position="1"/>
        <end position="21"/>
    </location>
</feature>
<feature type="domain" description="Ice-binding protein C-terminal" evidence="2">
    <location>
        <begin position="223"/>
        <end position="247"/>
    </location>
</feature>
<protein>
    <submittedName>
        <fullName evidence="3">PEP-CTERM sorting domain-containing protein</fullName>
    </submittedName>
</protein>
<evidence type="ECO:0000313" key="3">
    <source>
        <dbReference type="EMBL" id="MFC5770187.1"/>
    </source>
</evidence>
<keyword evidence="4" id="KW-1185">Reference proteome</keyword>
<evidence type="ECO:0000313" key="4">
    <source>
        <dbReference type="Proteomes" id="UP001595974"/>
    </source>
</evidence>
<dbReference type="InterPro" id="IPR013424">
    <property type="entry name" value="Ice-binding_C"/>
</dbReference>
<dbReference type="Pfam" id="PF07589">
    <property type="entry name" value="PEP-CTERM"/>
    <property type="match status" value="1"/>
</dbReference>
<feature type="chain" id="PRO_5046792673" evidence="1">
    <location>
        <begin position="22"/>
        <end position="249"/>
    </location>
</feature>
<dbReference type="NCBIfam" id="TIGR02595">
    <property type="entry name" value="PEP_CTERM"/>
    <property type="match status" value="1"/>
</dbReference>
<organism evidence="3 4">
    <name type="scientific">Thauera sinica</name>
    <dbReference type="NCBI Taxonomy" id="2665146"/>
    <lineage>
        <taxon>Bacteria</taxon>
        <taxon>Pseudomonadati</taxon>
        <taxon>Pseudomonadota</taxon>
        <taxon>Betaproteobacteria</taxon>
        <taxon>Rhodocyclales</taxon>
        <taxon>Zoogloeaceae</taxon>
        <taxon>Thauera</taxon>
    </lineage>
</organism>
<dbReference type="EMBL" id="JBHSOG010000049">
    <property type="protein sequence ID" value="MFC5770187.1"/>
    <property type="molecule type" value="Genomic_DNA"/>
</dbReference>
<keyword evidence="1" id="KW-0732">Signal</keyword>
<evidence type="ECO:0000259" key="2">
    <source>
        <dbReference type="Pfam" id="PF07589"/>
    </source>
</evidence>
<gene>
    <name evidence="3" type="ORF">ACFPTN_12465</name>
</gene>
<dbReference type="RefSeq" id="WP_096450209.1">
    <property type="nucleotide sequence ID" value="NZ_JBHSOG010000049.1"/>
</dbReference>
<proteinExistence type="predicted"/>
<accession>A0ABW1ASR9</accession>
<reference evidence="4" key="1">
    <citation type="journal article" date="2019" name="Int. J. Syst. Evol. Microbiol.">
        <title>The Global Catalogue of Microorganisms (GCM) 10K type strain sequencing project: providing services to taxonomists for standard genome sequencing and annotation.</title>
        <authorList>
            <consortium name="The Broad Institute Genomics Platform"/>
            <consortium name="The Broad Institute Genome Sequencing Center for Infectious Disease"/>
            <person name="Wu L."/>
            <person name="Ma J."/>
        </authorList>
    </citation>
    <scope>NUCLEOTIDE SEQUENCE [LARGE SCALE GENOMIC DNA]</scope>
    <source>
        <strain evidence="4">SHR3</strain>
    </source>
</reference>
<dbReference type="Proteomes" id="UP001595974">
    <property type="component" value="Unassembled WGS sequence"/>
</dbReference>
<comment type="caution">
    <text evidence="3">The sequence shown here is derived from an EMBL/GenBank/DDBJ whole genome shotgun (WGS) entry which is preliminary data.</text>
</comment>